<reference evidence="2 3" key="1">
    <citation type="submission" date="2019-08" db="EMBL/GenBank/DDBJ databases">
        <title>The genome of the soybean aphid Biotype 1, its phylome, world population structure and adaptation to the North American continent.</title>
        <authorList>
            <person name="Giordano R."/>
            <person name="Donthu R.K."/>
            <person name="Hernandez A.G."/>
            <person name="Wright C.L."/>
            <person name="Zimin A.V."/>
        </authorList>
    </citation>
    <scope>NUCLEOTIDE SEQUENCE [LARGE SCALE GENOMIC DNA]</scope>
    <source>
        <tissue evidence="2">Whole aphids</tissue>
    </source>
</reference>
<dbReference type="OrthoDB" id="6598884at2759"/>
<evidence type="ECO:0000256" key="1">
    <source>
        <dbReference type="SAM" id="Coils"/>
    </source>
</evidence>
<feature type="coiled-coil region" evidence="1">
    <location>
        <begin position="64"/>
        <end position="135"/>
    </location>
</feature>
<dbReference type="Proteomes" id="UP000475862">
    <property type="component" value="Unassembled WGS sequence"/>
</dbReference>
<proteinExistence type="predicted"/>
<gene>
    <name evidence="2" type="ORF">AGLY_004457</name>
</gene>
<comment type="caution">
    <text evidence="2">The sequence shown here is derived from an EMBL/GenBank/DDBJ whole genome shotgun (WGS) entry which is preliminary data.</text>
</comment>
<dbReference type="AlphaFoldDB" id="A0A6G0TY44"/>
<keyword evidence="3" id="KW-1185">Reference proteome</keyword>
<sequence>MQSNVINFKKIDEILNLKGKNKRSIIDAKLKNQRENRIIEYNKRQELLGTIVKKYHKKIKKIHQENVTNNKKKLEDKHQKAEKIQLRLQNHKTLECRKNAKILNFIKNKDIKSQKLLAERKYQRLSEKQKRANERFYNKVEYQKITLVKNQQLIDKCLENKTFNSLENNQELSEEYEEEINDGPIEEIITEEECIIDSDQSKLEMIHNQTNLDNVRVYLERIAMLKKNFYNCETGRHFLQKLGPIWDSLTQCFYRKSLILKNMAKNSDNMMPDGFRKIYEKINLDNDKNVTKRSLGLDASFLEIFITDLDFELSDEDVNNALTKAKYLIDKSTTAFDVMNLVKFILEHEIDVNENVLYIVNGICRRTVFEYAKKRMSYRMLERSKNTINRLKFLNKNNLIPKQYLITKNNENYVEPIVFDFLTNDVKYGYLTSEETITEYNMYPNNAQIKMEAFWQKLNFCYSINIPSMYYENVMENIFKMPEKYCLENHVDIQVDRLIAFAYKHLASNLSGKSNTSTSYHNIKDVEELTNTKFNILARKMTKMLFGMGGSYEEKIYVLEVVMKHIVNEIAKRSPKVLYKYKNKHKAVSNDTKIDMSFFLSKP</sequence>
<name>A0A6G0TY44_APHGL</name>
<keyword evidence="1" id="KW-0175">Coiled coil</keyword>
<evidence type="ECO:0000313" key="2">
    <source>
        <dbReference type="EMBL" id="KAE9541212.1"/>
    </source>
</evidence>
<dbReference type="EMBL" id="VYZN01000013">
    <property type="protein sequence ID" value="KAE9541212.1"/>
    <property type="molecule type" value="Genomic_DNA"/>
</dbReference>
<evidence type="ECO:0000313" key="3">
    <source>
        <dbReference type="Proteomes" id="UP000475862"/>
    </source>
</evidence>
<protein>
    <submittedName>
        <fullName evidence="2">Uncharacterized protein</fullName>
    </submittedName>
</protein>
<accession>A0A6G0TY44</accession>
<organism evidence="2 3">
    <name type="scientific">Aphis glycines</name>
    <name type="common">Soybean aphid</name>
    <dbReference type="NCBI Taxonomy" id="307491"/>
    <lineage>
        <taxon>Eukaryota</taxon>
        <taxon>Metazoa</taxon>
        <taxon>Ecdysozoa</taxon>
        <taxon>Arthropoda</taxon>
        <taxon>Hexapoda</taxon>
        <taxon>Insecta</taxon>
        <taxon>Pterygota</taxon>
        <taxon>Neoptera</taxon>
        <taxon>Paraneoptera</taxon>
        <taxon>Hemiptera</taxon>
        <taxon>Sternorrhyncha</taxon>
        <taxon>Aphidomorpha</taxon>
        <taxon>Aphidoidea</taxon>
        <taxon>Aphididae</taxon>
        <taxon>Aphidini</taxon>
        <taxon>Aphis</taxon>
        <taxon>Aphis</taxon>
    </lineage>
</organism>